<keyword evidence="1" id="KW-0472">Membrane</keyword>
<evidence type="ECO:0000259" key="2">
    <source>
        <dbReference type="Pfam" id="PF06974"/>
    </source>
</evidence>
<dbReference type="PANTHER" id="PTHR31650">
    <property type="entry name" value="O-ACYLTRANSFERASE (WSD1-LIKE) FAMILY PROTEIN"/>
    <property type="match status" value="1"/>
</dbReference>
<dbReference type="Proteomes" id="UP000226079">
    <property type="component" value="Unassembled WGS sequence"/>
</dbReference>
<dbReference type="PANTHER" id="PTHR31650:SF1">
    <property type="entry name" value="WAX ESTER SYNTHASE_DIACYLGLYCEROL ACYLTRANSFERASE 4-RELATED"/>
    <property type="match status" value="1"/>
</dbReference>
<keyword evidence="3" id="KW-0012">Acyltransferase</keyword>
<protein>
    <submittedName>
        <fullName evidence="3">Wax ester synthase-like acyl-CoA acyltransferase family protein</fullName>
    </submittedName>
</protein>
<dbReference type="InterPro" id="IPR045034">
    <property type="entry name" value="O-acyltransferase_WSD1-like"/>
</dbReference>
<gene>
    <name evidence="3" type="ORF">ATK74_2658</name>
</gene>
<dbReference type="InterPro" id="IPR009721">
    <property type="entry name" value="O-acyltransferase_WSD1_C"/>
</dbReference>
<keyword evidence="4" id="KW-1185">Reference proteome</keyword>
<dbReference type="RefSeq" id="WP_098461459.1">
    <property type="nucleotide sequence ID" value="NZ_PDJC01000001.1"/>
</dbReference>
<dbReference type="OrthoDB" id="9810950at2"/>
<keyword evidence="1" id="KW-1133">Transmembrane helix</keyword>
<feature type="domain" description="O-acyltransferase WSD1 C-terminal" evidence="2">
    <location>
        <begin position="252"/>
        <end position="394"/>
    </location>
</feature>
<reference evidence="3 4" key="1">
    <citation type="submission" date="2017-10" db="EMBL/GenBank/DDBJ databases">
        <title>Sequencing the genomes of 1000 actinobacteria strains.</title>
        <authorList>
            <person name="Klenk H.-P."/>
        </authorList>
    </citation>
    <scope>NUCLEOTIDE SEQUENCE [LARGE SCALE GENOMIC DNA]</scope>
    <source>
        <strain evidence="3 4">DSM 15597</strain>
    </source>
</reference>
<proteinExistence type="predicted"/>
<feature type="transmembrane region" description="Helical" evidence="1">
    <location>
        <begin position="285"/>
        <end position="308"/>
    </location>
</feature>
<sequence>MERFSLGDAAELAGDVGPDPRLIGVVAELDRPIELDALRALIAERLPDQPILARRVVRDGPATWKACWETVELRVEDHVYEVPTSDPLRTATDLVSTDFGHRVPAWRLILLRGPQTSALLFAAHHVLLDGATAVGVVGSLLGADLTVPMPPARRRRFLGFLGLLAGANAGVAKTSLLTPITAGFRLATVDAPLAPVQAAARRCGATVNDALLLAAAEALRAVAAARGEQLGRVVFSVPVTGQAHPGRQVGRNEVAAMAVAIPDPAGRDDAAQLVRIAGRTRWRKLLAHGFPSAGAFAGVLALLGRLGWYRPLFSRQRAITSLLTNLRGPAEPLNLLGAEVTSLTALSPALGNVTVVFAAVSYAGTLRITARLDRSVWPEQDVLTSTLANSLDRLAGSAGSPQRTRTR</sequence>
<comment type="caution">
    <text evidence="3">The sequence shown here is derived from an EMBL/GenBank/DDBJ whole genome shotgun (WGS) entry which is preliminary data.</text>
</comment>
<evidence type="ECO:0000313" key="3">
    <source>
        <dbReference type="EMBL" id="PFG18078.1"/>
    </source>
</evidence>
<dbReference type="EMBL" id="PDJC01000001">
    <property type="protein sequence ID" value="PFG18078.1"/>
    <property type="molecule type" value="Genomic_DNA"/>
</dbReference>
<dbReference type="GO" id="GO:0005886">
    <property type="term" value="C:plasma membrane"/>
    <property type="evidence" value="ECO:0007669"/>
    <property type="project" value="TreeGrafter"/>
</dbReference>
<dbReference type="SUPFAM" id="SSF52777">
    <property type="entry name" value="CoA-dependent acyltransferases"/>
    <property type="match status" value="2"/>
</dbReference>
<dbReference type="Pfam" id="PF06974">
    <property type="entry name" value="WS_DGAT_C"/>
    <property type="match status" value="1"/>
</dbReference>
<dbReference type="AlphaFoldDB" id="A0A2A9CUK8"/>
<dbReference type="GO" id="GO:0019432">
    <property type="term" value="P:triglyceride biosynthetic process"/>
    <property type="evidence" value="ECO:0007669"/>
    <property type="project" value="TreeGrafter"/>
</dbReference>
<name>A0A2A9CUK8_9ACTN</name>
<keyword evidence="3" id="KW-0808">Transferase</keyword>
<accession>A0A2A9CUK8</accession>
<dbReference type="InterPro" id="IPR023213">
    <property type="entry name" value="CAT-like_dom_sf"/>
</dbReference>
<organism evidence="3 4">
    <name type="scientific">Propionicimonas paludicola</name>
    <dbReference type="NCBI Taxonomy" id="185243"/>
    <lineage>
        <taxon>Bacteria</taxon>
        <taxon>Bacillati</taxon>
        <taxon>Actinomycetota</taxon>
        <taxon>Actinomycetes</taxon>
        <taxon>Propionibacteriales</taxon>
        <taxon>Nocardioidaceae</taxon>
        <taxon>Propionicimonas</taxon>
    </lineage>
</organism>
<evidence type="ECO:0000256" key="1">
    <source>
        <dbReference type="SAM" id="Phobius"/>
    </source>
</evidence>
<dbReference type="GO" id="GO:0008374">
    <property type="term" value="F:O-acyltransferase activity"/>
    <property type="evidence" value="ECO:0007669"/>
    <property type="project" value="InterPro"/>
</dbReference>
<dbReference type="Gene3D" id="3.30.559.10">
    <property type="entry name" value="Chloramphenicol acetyltransferase-like domain"/>
    <property type="match status" value="1"/>
</dbReference>
<keyword evidence="1" id="KW-0812">Transmembrane</keyword>
<evidence type="ECO:0000313" key="4">
    <source>
        <dbReference type="Proteomes" id="UP000226079"/>
    </source>
</evidence>